<evidence type="ECO:0008006" key="4">
    <source>
        <dbReference type="Google" id="ProtNLM"/>
    </source>
</evidence>
<evidence type="ECO:0000313" key="3">
    <source>
        <dbReference type="Proteomes" id="UP000746690"/>
    </source>
</evidence>
<proteinExistence type="predicted"/>
<protein>
    <recommendedName>
        <fullName evidence="4">DUF4294 domain-containing protein</fullName>
    </recommendedName>
</protein>
<sequence length="224" mass="26231">MRFLCFIIVLFSLCFQAKAQNVDFVFTKELNNQIVLKEGQSPYVFEILSEKHTTTIKKPETIRMTKFYKRTLAFAKKAQSDSAKIAKLKKESRYTPEIAKELDETDVNDRLRIARRSLKSVKKYETVPSEIIVKKYDELKIRRSIFKPQNVIVGEFKYLGSYHVTKAIDGYNERSLISVAEAKKNKLTKDHFLFGDVFEVIQNVQTEVIYMVYPDFLEKYPVKN</sequence>
<accession>A0ABX1RZ17</accession>
<reference evidence="2 3" key="1">
    <citation type="submission" date="2020-04" db="EMBL/GenBank/DDBJ databases">
        <title>A Flavivirga sp. nov.</title>
        <authorList>
            <person name="Sun X."/>
        </authorList>
    </citation>
    <scope>NUCLEOTIDE SEQUENCE [LARGE SCALE GENOMIC DNA]</scope>
    <source>
        <strain evidence="2 3">Y03</strain>
    </source>
</reference>
<comment type="caution">
    <text evidence="2">The sequence shown here is derived from an EMBL/GenBank/DDBJ whole genome shotgun (WGS) entry which is preliminary data.</text>
</comment>
<evidence type="ECO:0000313" key="2">
    <source>
        <dbReference type="EMBL" id="NMH88268.1"/>
    </source>
</evidence>
<dbReference type="Proteomes" id="UP000746690">
    <property type="component" value="Unassembled WGS sequence"/>
</dbReference>
<organism evidence="2 3">
    <name type="scientific">Flavivirga algicola</name>
    <dbReference type="NCBI Taxonomy" id="2729136"/>
    <lineage>
        <taxon>Bacteria</taxon>
        <taxon>Pseudomonadati</taxon>
        <taxon>Bacteroidota</taxon>
        <taxon>Flavobacteriia</taxon>
        <taxon>Flavobacteriales</taxon>
        <taxon>Flavobacteriaceae</taxon>
        <taxon>Flavivirga</taxon>
    </lineage>
</organism>
<gene>
    <name evidence="2" type="ORF">HHX25_12185</name>
</gene>
<keyword evidence="1" id="KW-0732">Signal</keyword>
<dbReference type="EMBL" id="JABBHF010000006">
    <property type="protein sequence ID" value="NMH88268.1"/>
    <property type="molecule type" value="Genomic_DNA"/>
</dbReference>
<dbReference type="RefSeq" id="WP_169673715.1">
    <property type="nucleotide sequence ID" value="NZ_JABBHF010000006.1"/>
</dbReference>
<name>A0ABX1RZ17_9FLAO</name>
<feature type="chain" id="PRO_5045618199" description="DUF4294 domain-containing protein" evidence="1">
    <location>
        <begin position="20"/>
        <end position="224"/>
    </location>
</feature>
<keyword evidence="3" id="KW-1185">Reference proteome</keyword>
<feature type="signal peptide" evidence="1">
    <location>
        <begin position="1"/>
        <end position="19"/>
    </location>
</feature>
<evidence type="ECO:0000256" key="1">
    <source>
        <dbReference type="SAM" id="SignalP"/>
    </source>
</evidence>